<reference evidence="1" key="1">
    <citation type="submission" date="2022-10" db="EMBL/GenBank/DDBJ databases">
        <title>Adaptive evolution leads to modifications in subtelomeric GC content in a zoonotic Cryptosporidium species.</title>
        <authorList>
            <person name="Li J."/>
            <person name="Feng Y."/>
            <person name="Xiao L."/>
        </authorList>
    </citation>
    <scope>NUCLEOTIDE SEQUENCE</scope>
    <source>
        <strain evidence="1">25894</strain>
    </source>
</reference>
<keyword evidence="2" id="KW-1185">Reference proteome</keyword>
<accession>A0ABQ8PB54</accession>
<evidence type="ECO:0000313" key="2">
    <source>
        <dbReference type="Proteomes" id="UP001071777"/>
    </source>
</evidence>
<dbReference type="EMBL" id="JAPCXB010000013">
    <property type="protein sequence ID" value="KAJ1614947.1"/>
    <property type="molecule type" value="Genomic_DNA"/>
</dbReference>
<evidence type="ECO:0008006" key="3">
    <source>
        <dbReference type="Google" id="ProtNLM"/>
    </source>
</evidence>
<evidence type="ECO:0000313" key="1">
    <source>
        <dbReference type="EMBL" id="KAJ1614947.1"/>
    </source>
</evidence>
<comment type="caution">
    <text evidence="1">The sequence shown here is derived from an EMBL/GenBank/DDBJ whole genome shotgun (WGS) entry which is preliminary data.</text>
</comment>
<name>A0ABQ8PB54_9CRYT</name>
<sequence length="3459" mass="385068">MDSAEILFCLLDSLDNCDLVTEASVYSTVVDFAKSTTDSSNCVGLVSNAITSFLQVSHTSVNHQLSLLRLLSLIISSYAISGDAVLNKGEGDVNGIGIINATNFSINNDISPEDKEFFEGLTRFVLNEYIFLKNNDPRRVALLQVIVSLVFLIPDKLVEILLLVAEESRTNNSGGGISSTLVAISAISKIFPEVICRKGHDIIVELLSLLHKAAGGDSGSKNASTNCISKVELVRCLADVADALRSSSIERNAFAGLIGTAFDALLNDWVPAIQKDKDAFFLSFPTLETLGHLAQVIDDEQLKQHAPRLLSVYLQILNSLLSKKNKYFPTFVSVFSEPSKEINECEDLLQNNIYTVRWRQYHAVSASALTPLLNSKSETIAISLHYSILSGFKLFLDRCHNIFSDVFQDNDIINSLLNVLTQYCAIFHRLYAPALLPGHTAFSDTSDDAVIIEKEIFESKNGLRCLCWDIQAVKEIITTHYELILCWKSLIKQDITRDTVIRFLFDNIDIKSANRLSTMFILSSVIEDIPFEKVHMQDGTEILVSENSTSPLGCLMFRLARTTLEQGLDYSIAFILCRIICELSQHRFLHIGATSSDVYSDPDEISITTSENGVTEVGKMAEKITNKTGNKNIWVSPSPSSAEMLTYFLRLLAVPEQKAKSEHLRHLQRQKTDYLKTIQGLEGSQIPLIYPPSLWDLRCNAQIILSEELTALVPDLLWPLLIDAVNHLKLGSAMPTVCESLSKSCQNLYQRTTPEVFINAFQYQSTKYLTVCDPYKIFIWLCMYAHDPHVYNGLLAYWALQCLQWISPMIVPTPGCIWACIPSQRLKSLIEIADTIIFPIDVKESQSFISNQAYLSQNSKQCMVSISNLSSKIDIDCWFPLVDECISHIFSGISAAGGALSSPLNLVERKNFGTSDMEISTELKSGGSVEIKGSDIVPDTIASLLIALFSACKDIRSDRVQKSSETPTELQRAGMYSLLGLLLREISSSETPTSETPEKKNLNFLKGIVISSIFDGLLTPDIINSSDSSMPNAASISGGNLSGSQGKVYGELSKDLLSSSEIQIVRDLTRSFSDLQHFFHAIGISSTTLQKSCGRSIGYASSHQNHFVHISEYLLDLIRSDAANKRSGAFSFFGKSLAVVQAEQLRSTLIISLGHSVGEAPASLFNSTTETVKKILQVLEVAIKEEKELQLQCSTLKSIQIAFQALSSSEINPELTLSSRINSVLTRFYSGDGDSNHKSKGGLDQGDISLELFSSFRDRIFPYLLTIIVFSASIELPPAPLNSMLLLKAASGMPYSTSSSISSQRIHTDPSGSYIRSMVRHRDISIGSFENLEFSHEDLGVIDTTINDYESQSREISSSARLVRSSNSYSINEDAKFGPFNLTLSVLSVLSENPYIVSDSVNNGYSEAFCTTLDLSQNLSCAISTNPALKDVISNFSYIKNKNNLGVRDHSFGESCGSIDTSSYRFKEGMIVGNRTDGSKKRVLPCNGSLERNMRFSEALNKQNSSISVENSVEINGLASMDSKVNSSMSSTQLLSGAIHTFSNNIGASNQTKNSNNVNSTTGINPVSGSAANVSNNGVVSGCTANAINSGISTGNTATANNGILSSSTSVPPCNNNNAGTGNSNSSANSVVFNKLLLDALDASISLISFPSPLMPQHIPLVVSSCLTLLVTVSSRIQFRCLTGDDFSIFYKRNIDTLNLPAPSLNIIDGGYRLEEIMNIIEDTSVPSNNTDVSVFSVLDSLDRLYLSIYKSHMPSWAGLTHLLEGLLGLAATSASSVLRCTCIHVVYCLLCEAPVVEIFHQSKFYQRPENGVSNPLNNRNHDGVLPKGTWASWMHCIALVLGRTCDSCLFVRLIAFECIKECMKRCIWTKKIDLTEISTIDFGTDENLMLYNSRVSLASSSSKVELVDNGNRNETRNNPIDIQKIRSDIQSLILPPTYLSLLYNLASHIPAYCLRPLCQHILPSFHDADKITAHSSIETVRVLLSINTNILESESFACKIVSSLFEEIATIKDNGLQHFVYLLIRNVVSFRFQAAISEIFRKSIQPQRYINHIVTNNSLCGDFMENVIINSSGGQSSEWTTVDIPSDNGRDNTTNTKIHIASTLRGGLMDMIHVIFVVDPIYSKSISYIGKDKALLLESFRYLTDVLNNTEQKYSEIIDTNEKLCIKIISSPSINISGINYSFQASNNSASPSHNSVTNLIGTGLVAGSTFSMGIAAGSGGNSTGSFSLANNSMFPFSVFSIFPSEHINIRSSTLALDILLQTNDSAIKIIAKKHFPELISTILLRCCSTLGYINMGALESSNALRSLFLALNDSDSILTYFDANQLKSSLIQPGEFDCAVTKLLCYLFVHNPDLTTSIISFVSPFLKRINSIYSMGAMIIISSTPLGIYYRECSKIFDQTSSEFSSDINTISEKEMSDNTYSLDFLDGILNIIKTSNNPYSKKNGFIFFQWYFWYCLESNKYPSKEFLFRFVNVCFTYVIGSSLIRSDVNSEDKENLNPLGLRIEKFDHEHGECKNRFSQSKDFDTSEEYRSRNEADNEYPGYVKNRMQLGVDEDSDFSDTVHNDVDEDGTLSKSCSDLSDHIKDEFKHDDQNRDGFFDNLDETQTLINVKNGSVVAEYLRECLVSLRYMVSLISKISIGVPLQFVPEHPTIYLNYGEEERVTNISEERSSICLEFIEHLFLFSEESSIEQRPSDSFQTVVFESEDLCRALLGRDRISEIFVDFITNIDVDPNITVQKMYLLLDILILLRQSWIERKPSIDEVERFRFSIKKLLVPLLIRLEEPKLELSRSVWRAIQLILSIIFDEDEWVRVVNEIQRKMIWDDLIVQNSIGSPLSTNLSPTSMGKVRISRSFSGVNPEKVANADSWRNTDSRQLSDERHSIDGVQVISINRFIISYKDELLEGDKKYRHILPNRYNKISKAIIEDGANTMLDIFSYGRGGSILGNESNSLNKFIQIKYTGECDMMNSFLLPIINPIESNSYQKFLNCIIPFTVYSDILKDGSYNLKREYQKLDSQFRKGCVGEINLSGMDGFSNNDEIFPRPKMTKITLKELAKKIDDCHMYLNVCRYYFPKEVWDVTETAFSTIPKELDRIRNEAETQHLLFNRNIFGEMVNDSFESNDGLGILGQRSFLNKDMDVTGIHSSSCRDSQGNRFSFSSYSPNSGIVSIHSFAKTALSRFNILWNASKSLDAVREDSIGSVKATTKSGDFTESESSKSKCYTKNSSFKTTKQTLDSSSSSNNIAECELDKTDTQNMYSSSLNELIPDEATEKMTNDKDSPVHSKQISKENKLPETLEKQLNIKKMELISEYIKCPTTFKNLEQRRENNENMTTIEGVSAILASTFIKYISTELFQHLYTSEVFMLMAYREISNTDSIISNGSGLDSDFQLEEHIKGANLSYFLENEELMVTIDKLLSLESLVAAICKQISTFVAQSQSPSRHRFAKALANLVYISFKP</sequence>
<gene>
    <name evidence="1" type="ORF">OJ252_375</name>
</gene>
<organism evidence="1 2">
    <name type="scientific">Cryptosporidium canis</name>
    <dbReference type="NCBI Taxonomy" id="195482"/>
    <lineage>
        <taxon>Eukaryota</taxon>
        <taxon>Sar</taxon>
        <taxon>Alveolata</taxon>
        <taxon>Apicomplexa</taxon>
        <taxon>Conoidasida</taxon>
        <taxon>Coccidia</taxon>
        <taxon>Eucoccidiorida</taxon>
        <taxon>Eimeriorina</taxon>
        <taxon>Cryptosporidiidae</taxon>
        <taxon>Cryptosporidium</taxon>
    </lineage>
</organism>
<proteinExistence type="predicted"/>
<dbReference type="Proteomes" id="UP001071777">
    <property type="component" value="Unassembled WGS sequence"/>
</dbReference>
<protein>
    <recommendedName>
        <fullName evidence="3">Non-specific serine/threonine protein kinase</fullName>
    </recommendedName>
</protein>